<evidence type="ECO:0008006" key="3">
    <source>
        <dbReference type="Google" id="ProtNLM"/>
    </source>
</evidence>
<proteinExistence type="predicted"/>
<dbReference type="InterPro" id="IPR011990">
    <property type="entry name" value="TPR-like_helical_dom_sf"/>
</dbReference>
<keyword evidence="2" id="KW-1185">Reference proteome</keyword>
<dbReference type="OrthoDB" id="2014168at2759"/>
<gene>
    <name evidence="1" type="ORF">CCAM_LOCUS30244</name>
</gene>
<sequence length="124" mass="14901">MGTYDLLLLAFDMDHRVDEALMLWNMILHTHTRSISKWLFSRIISLYDHHNMTDKIIEVFADMEELSVKPDEDTVKKIARAFQTLGQLDKKNMVLKRYLKKWKYIHFKGERVKVRTDAWDEESQ</sequence>
<organism evidence="1 2">
    <name type="scientific">Cuscuta campestris</name>
    <dbReference type="NCBI Taxonomy" id="132261"/>
    <lineage>
        <taxon>Eukaryota</taxon>
        <taxon>Viridiplantae</taxon>
        <taxon>Streptophyta</taxon>
        <taxon>Embryophyta</taxon>
        <taxon>Tracheophyta</taxon>
        <taxon>Spermatophyta</taxon>
        <taxon>Magnoliopsida</taxon>
        <taxon>eudicotyledons</taxon>
        <taxon>Gunneridae</taxon>
        <taxon>Pentapetalae</taxon>
        <taxon>asterids</taxon>
        <taxon>lamiids</taxon>
        <taxon>Solanales</taxon>
        <taxon>Convolvulaceae</taxon>
        <taxon>Cuscuteae</taxon>
        <taxon>Cuscuta</taxon>
        <taxon>Cuscuta subgen. Grammica</taxon>
        <taxon>Cuscuta sect. Cleistogrammica</taxon>
    </lineage>
</organism>
<dbReference type="EMBL" id="OOIL02003592">
    <property type="protein sequence ID" value="VFQ88468.1"/>
    <property type="molecule type" value="Genomic_DNA"/>
</dbReference>
<reference evidence="1 2" key="1">
    <citation type="submission" date="2018-04" db="EMBL/GenBank/DDBJ databases">
        <authorList>
            <person name="Vogel A."/>
        </authorList>
    </citation>
    <scope>NUCLEOTIDE SEQUENCE [LARGE SCALE GENOMIC DNA]</scope>
</reference>
<dbReference type="Gene3D" id="1.25.40.10">
    <property type="entry name" value="Tetratricopeptide repeat domain"/>
    <property type="match status" value="1"/>
</dbReference>
<dbReference type="PANTHER" id="PTHR46782">
    <property type="entry name" value="OS01G0757700 PROTEIN"/>
    <property type="match status" value="1"/>
</dbReference>
<protein>
    <recommendedName>
        <fullName evidence="3">Pentatricopeptide repeat-containing protein</fullName>
    </recommendedName>
</protein>
<evidence type="ECO:0000313" key="2">
    <source>
        <dbReference type="Proteomes" id="UP000595140"/>
    </source>
</evidence>
<dbReference type="AlphaFoldDB" id="A0A484MK71"/>
<name>A0A484MK71_9ASTE</name>
<evidence type="ECO:0000313" key="1">
    <source>
        <dbReference type="EMBL" id="VFQ88468.1"/>
    </source>
</evidence>
<dbReference type="InterPro" id="IPR044646">
    <property type="entry name" value="EMB1417-like"/>
</dbReference>
<dbReference type="Proteomes" id="UP000595140">
    <property type="component" value="Unassembled WGS sequence"/>
</dbReference>
<dbReference type="PANTHER" id="PTHR46782:SF2">
    <property type="entry name" value="OS07G0545900 PROTEIN"/>
    <property type="match status" value="1"/>
</dbReference>
<accession>A0A484MK71</accession>